<protein>
    <submittedName>
        <fullName evidence="8">Vacuolar iron transporter 1</fullName>
    </submittedName>
</protein>
<dbReference type="AlphaFoldDB" id="A0A9N8EHK8"/>
<evidence type="ECO:0000256" key="6">
    <source>
        <dbReference type="SAM" id="MobiDB-lite"/>
    </source>
</evidence>
<dbReference type="EMBL" id="CAICTM010001178">
    <property type="protein sequence ID" value="CAB9521267.1"/>
    <property type="molecule type" value="Genomic_DNA"/>
</dbReference>
<comment type="subcellular location">
    <subcellularLocation>
        <location evidence="1">Endomembrane system</location>
        <topology evidence="1">Multi-pass membrane protein</topology>
    </subcellularLocation>
</comment>
<feature type="compositionally biased region" description="Low complexity" evidence="6">
    <location>
        <begin position="346"/>
        <end position="363"/>
    </location>
</feature>
<feature type="compositionally biased region" description="Polar residues" evidence="6">
    <location>
        <begin position="113"/>
        <end position="131"/>
    </location>
</feature>
<feature type="region of interest" description="Disordered" evidence="6">
    <location>
        <begin position="343"/>
        <end position="373"/>
    </location>
</feature>
<sequence length="657" mass="71698">MFSTGSFAPLYAEEYLDVGTGTNAYGEQEHQYQFGTRSQNPSSNGYSDVEQPSKSPPREQQAIRPLPARSDYPRKTSTNSSDDPTSTGSSSTSDDRLFGTESNFEDGPYVRRLSSSATSFAQRTNQNSAVASSPGSIRSNSSRQGDVSGANAQPIPSADELASRDRQLLKLTKKLDKMHRRVVDLEVDLQCQDLETVKHSKEGAIIETLLKVEQGKDDPIGIEVGGPQLVQVNSNSSSEEEKQDQEDTPAMGDKSSIGPEARRLIHKLLSDYEDVERLYKEEKFQHARHMRNLSLRRTSGSLVGIDIDETSQVSARYGTCDSRQAAFKPILQEEMRYSHIAHPPRVSRTGSSLSGTSRGARGAPDPPEELTKYCQPHHVHPQFMLFHGQSEKRRDDDDDRHSDDLSSKAVDTLIDDEVNSDCHAVKDHQGEGRQYWRDIILGVNDGLVSTFLLVAGVRGGGMSSSEILLTAIAGSVAGAVSMCAGEYVATKSQNEVIAGEIATETRHVRDYQKDELKEVSDLLELIGIDDRALQKRLIRHYARDSKALLKIMIALELGFLEEEERSPAMAGLVSFFLFLAGAFPSVMPFMIPDVDPTVGFIAAGVSTCIALLVVGAVKTWATKGNCLTAALENLCVAGFGGAIAYGAGLLSIQFIET</sequence>
<accession>A0A9N8EHK8</accession>
<evidence type="ECO:0000256" key="3">
    <source>
        <dbReference type="ARBA" id="ARBA00022692"/>
    </source>
</evidence>
<feature type="transmembrane region" description="Helical" evidence="7">
    <location>
        <begin position="633"/>
        <end position="655"/>
    </location>
</feature>
<dbReference type="Proteomes" id="UP001153069">
    <property type="component" value="Unassembled WGS sequence"/>
</dbReference>
<evidence type="ECO:0000313" key="8">
    <source>
        <dbReference type="EMBL" id="CAB9521267.1"/>
    </source>
</evidence>
<keyword evidence="4 7" id="KW-1133">Transmembrane helix</keyword>
<evidence type="ECO:0000256" key="2">
    <source>
        <dbReference type="ARBA" id="ARBA00007049"/>
    </source>
</evidence>
<name>A0A9N8EHK8_9STRA</name>
<evidence type="ECO:0000256" key="5">
    <source>
        <dbReference type="ARBA" id="ARBA00023136"/>
    </source>
</evidence>
<comment type="similarity">
    <text evidence="2">Belongs to the CCC1 family.</text>
</comment>
<evidence type="ECO:0000313" key="9">
    <source>
        <dbReference type="Proteomes" id="UP001153069"/>
    </source>
</evidence>
<feature type="region of interest" description="Disordered" evidence="6">
    <location>
        <begin position="390"/>
        <end position="409"/>
    </location>
</feature>
<evidence type="ECO:0000256" key="4">
    <source>
        <dbReference type="ARBA" id="ARBA00022989"/>
    </source>
</evidence>
<evidence type="ECO:0000256" key="7">
    <source>
        <dbReference type="SAM" id="Phobius"/>
    </source>
</evidence>
<dbReference type="GO" id="GO:0030026">
    <property type="term" value="P:intracellular manganese ion homeostasis"/>
    <property type="evidence" value="ECO:0007669"/>
    <property type="project" value="InterPro"/>
</dbReference>
<dbReference type="GO" id="GO:0012505">
    <property type="term" value="C:endomembrane system"/>
    <property type="evidence" value="ECO:0007669"/>
    <property type="project" value="UniProtKB-SubCell"/>
</dbReference>
<dbReference type="OrthoDB" id="45781at2759"/>
<feature type="transmembrane region" description="Helical" evidence="7">
    <location>
        <begin position="569"/>
        <end position="591"/>
    </location>
</feature>
<evidence type="ECO:0000256" key="1">
    <source>
        <dbReference type="ARBA" id="ARBA00004127"/>
    </source>
</evidence>
<reference evidence="8" key="1">
    <citation type="submission" date="2020-06" db="EMBL/GenBank/DDBJ databases">
        <authorList>
            <consortium name="Plant Systems Biology data submission"/>
        </authorList>
    </citation>
    <scope>NUCLEOTIDE SEQUENCE</scope>
    <source>
        <strain evidence="8">D6</strain>
    </source>
</reference>
<dbReference type="GO" id="GO:0005384">
    <property type="term" value="F:manganese ion transmembrane transporter activity"/>
    <property type="evidence" value="ECO:0007669"/>
    <property type="project" value="InterPro"/>
</dbReference>
<feature type="compositionally biased region" description="Basic and acidic residues" evidence="6">
    <location>
        <begin position="390"/>
        <end position="406"/>
    </location>
</feature>
<organism evidence="8 9">
    <name type="scientific">Seminavis robusta</name>
    <dbReference type="NCBI Taxonomy" id="568900"/>
    <lineage>
        <taxon>Eukaryota</taxon>
        <taxon>Sar</taxon>
        <taxon>Stramenopiles</taxon>
        <taxon>Ochrophyta</taxon>
        <taxon>Bacillariophyta</taxon>
        <taxon>Bacillariophyceae</taxon>
        <taxon>Bacillariophycidae</taxon>
        <taxon>Naviculales</taxon>
        <taxon>Naviculaceae</taxon>
        <taxon>Seminavis</taxon>
    </lineage>
</organism>
<comment type="caution">
    <text evidence="8">The sequence shown here is derived from an EMBL/GenBank/DDBJ whole genome shotgun (WGS) entry which is preliminary data.</text>
</comment>
<keyword evidence="3 7" id="KW-0812">Transmembrane</keyword>
<keyword evidence="9" id="KW-1185">Reference proteome</keyword>
<dbReference type="Pfam" id="PF01988">
    <property type="entry name" value="VIT1"/>
    <property type="match status" value="1"/>
</dbReference>
<feature type="compositionally biased region" description="Low complexity" evidence="6">
    <location>
        <begin position="76"/>
        <end position="92"/>
    </location>
</feature>
<feature type="transmembrane region" description="Helical" evidence="7">
    <location>
        <begin position="597"/>
        <end position="621"/>
    </location>
</feature>
<proteinExistence type="inferred from homology"/>
<feature type="compositionally biased region" description="Polar residues" evidence="6">
    <location>
        <begin position="22"/>
        <end position="53"/>
    </location>
</feature>
<dbReference type="InterPro" id="IPR008217">
    <property type="entry name" value="Ccc1_fam"/>
</dbReference>
<keyword evidence="5 7" id="KW-0472">Membrane</keyword>
<gene>
    <name evidence="8" type="ORF">SEMRO_1180_G249680.1</name>
</gene>
<feature type="region of interest" description="Disordered" evidence="6">
    <location>
        <begin position="22"/>
        <end position="161"/>
    </location>
</feature>
<dbReference type="PANTHER" id="PTHR31851">
    <property type="entry name" value="FE(2+)/MN(2+) TRANSPORTER PCL1"/>
    <property type="match status" value="1"/>
</dbReference>
<feature type="region of interest" description="Disordered" evidence="6">
    <location>
        <begin position="232"/>
        <end position="259"/>
    </location>
</feature>
<feature type="compositionally biased region" description="Low complexity" evidence="6">
    <location>
        <begin position="132"/>
        <end position="142"/>
    </location>
</feature>